<keyword evidence="1" id="KW-0548">Nucleotidyltransferase</keyword>
<proteinExistence type="predicted"/>
<dbReference type="Proteomes" id="UP001220377">
    <property type="component" value="Chromosome"/>
</dbReference>
<name>A0ABY7WW36_9LACO</name>
<evidence type="ECO:0000313" key="1">
    <source>
        <dbReference type="EMBL" id="WDF83345.1"/>
    </source>
</evidence>
<dbReference type="PANTHER" id="PTHR11669">
    <property type="entry name" value="REPLICATION FACTOR C / DNA POLYMERASE III GAMMA-TAU SUBUNIT"/>
    <property type="match status" value="1"/>
</dbReference>
<accession>A0ABY7WW36</accession>
<keyword evidence="2" id="KW-1185">Reference proteome</keyword>
<protein>
    <submittedName>
        <fullName evidence="1">DNA polymerase III subunit delta</fullName>
        <ecNumber evidence="1">2.7.7.7</ecNumber>
    </submittedName>
</protein>
<dbReference type="PANTHER" id="PTHR11669:SF8">
    <property type="entry name" value="DNA POLYMERASE III SUBUNIT DELTA"/>
    <property type="match status" value="1"/>
</dbReference>
<dbReference type="SUPFAM" id="SSF52540">
    <property type="entry name" value="P-loop containing nucleoside triphosphate hydrolases"/>
    <property type="match status" value="1"/>
</dbReference>
<dbReference type="NCBIfam" id="TIGR00678">
    <property type="entry name" value="holB"/>
    <property type="match status" value="1"/>
</dbReference>
<keyword evidence="1" id="KW-0808">Transferase</keyword>
<dbReference type="Pfam" id="PF13177">
    <property type="entry name" value="DNA_pol3_delta2"/>
    <property type="match status" value="1"/>
</dbReference>
<dbReference type="EC" id="2.7.7.7" evidence="1"/>
<dbReference type="InterPro" id="IPR027417">
    <property type="entry name" value="P-loop_NTPase"/>
</dbReference>
<dbReference type="RefSeq" id="WP_274261436.1">
    <property type="nucleotide sequence ID" value="NZ_CP117884.1"/>
</dbReference>
<evidence type="ECO:0000313" key="2">
    <source>
        <dbReference type="Proteomes" id="UP001220377"/>
    </source>
</evidence>
<sequence>MASATQLQPGLTAQFKQIIAQNRLSQAMVFVGQKGSGKMALAQWIAQRLFCTDLQDGAPCGKCAECRRIAEGNNPDVLTVAPEGQSIKAEAVRNLKAEMGKSSVEGHQRVFIIQDADRMTASAANSLLKFFEEPYPGMVIILTVTNKSQLLPTVLSRAQIIQFPAPSVPATAKVLAERGVATNIAGLLATLSRDVEGDVAVAQDAEFTARLQATLQLLQLLANGDPLAFTYIQTDLMKEIPGRPEQKQVLSILAAAYSEALSRSYGQAPELLPHDAAVAKLAGANSLSLADGLAAVLRAQQLLESNVNFQAACEQLVLILQGATPAADFS</sequence>
<organism evidence="1 2">
    <name type="scientific">Lacticaseibacillus pabuli</name>
    <dbReference type="NCBI Taxonomy" id="3025672"/>
    <lineage>
        <taxon>Bacteria</taxon>
        <taxon>Bacillati</taxon>
        <taxon>Bacillota</taxon>
        <taxon>Bacilli</taxon>
        <taxon>Lactobacillales</taxon>
        <taxon>Lactobacillaceae</taxon>
        <taxon>Lacticaseibacillus</taxon>
    </lineage>
</organism>
<dbReference type="InterPro" id="IPR050238">
    <property type="entry name" value="DNA_Rep/Repair_Clamp_Loader"/>
</dbReference>
<dbReference type="Gene3D" id="3.40.50.300">
    <property type="entry name" value="P-loop containing nucleotide triphosphate hydrolases"/>
    <property type="match status" value="1"/>
</dbReference>
<dbReference type="InterPro" id="IPR004622">
    <property type="entry name" value="DNA_pol_HolB"/>
</dbReference>
<gene>
    <name evidence="1" type="primary">holB</name>
    <name evidence="1" type="ORF">PQ472_03660</name>
</gene>
<dbReference type="GO" id="GO:0003887">
    <property type="term" value="F:DNA-directed DNA polymerase activity"/>
    <property type="evidence" value="ECO:0007669"/>
    <property type="project" value="UniProtKB-EC"/>
</dbReference>
<dbReference type="EMBL" id="CP117884">
    <property type="protein sequence ID" value="WDF83345.1"/>
    <property type="molecule type" value="Genomic_DNA"/>
</dbReference>
<reference evidence="1 2" key="1">
    <citation type="submission" date="2023-02" db="EMBL/GenBank/DDBJ databases">
        <title>Genome sequence of Lacticaseibacillus sp. KACC 23028.</title>
        <authorList>
            <person name="Kim S."/>
            <person name="Heo J."/>
            <person name="Kwon S.-W."/>
        </authorList>
    </citation>
    <scope>NUCLEOTIDE SEQUENCE [LARGE SCALE GENOMIC DNA]</scope>
    <source>
        <strain evidence="1 2">KACC 23028</strain>
    </source>
</reference>